<evidence type="ECO:0000259" key="9">
    <source>
        <dbReference type="Pfam" id="PF19305"/>
    </source>
</evidence>
<dbReference type="RefSeq" id="WP_196173738.1">
    <property type="nucleotide sequence ID" value="NZ_JADLJS010000018.1"/>
</dbReference>
<dbReference type="Pfam" id="PF03972">
    <property type="entry name" value="MmgE_PrpD_N"/>
    <property type="match status" value="1"/>
</dbReference>
<sequence>MSANVDLNARPDYDRVLQTLADYALTYRVESAEALDTARNCLMDTLGCGLLALRFPECTKLLGPQVEGTFVPNGARVPGTAYRLDPVKAAWDIGCTVRWLDYNDTWLAAEWAHPSDNLGGILAVADHLSQKRVAAGETPLLMRDVLEAMVMAHEIQGVLALENAFNRVGLDHVILVKVASTAVCARLMGASREQMLSALSHAFVDGQALRTYRHAPNAGSRKSWAAGDASSRGVRLADIALRGEMGVPGVLTAPQWGFYDVLFSHTNKDLALKPSEQQELRVPQALGSYVMENVLFKVSFPAEFHAQTACEAAVTLHPLVRNRLHEIDRIVITTQESAIRIISKSGPLANAADRDHCLQYMVAVPLIFGHLVAEHYEDTFHANHPSIDRLREKMEVVEDPRFSREYLEPDKRSIANALQVFFKDGSSTDQVVVEYPIGHRRRRGEGIPLLEAKFRDNLATRFARQRCGEILEVCKDQQKLEQMAVHWLVPLCVICGCRSGPLRGFPRD</sequence>
<evidence type="ECO:0000313" key="11">
    <source>
        <dbReference type="Proteomes" id="UP000639294"/>
    </source>
</evidence>
<dbReference type="InterPro" id="IPR012705">
    <property type="entry name" value="2Me_IsoCit_deHydtase_PrpD"/>
</dbReference>
<proteinExistence type="inferred from homology"/>
<gene>
    <name evidence="10" type="primary">prpD</name>
    <name evidence="10" type="ORF">IRZ77_14535</name>
</gene>
<dbReference type="NCBIfam" id="NF006943">
    <property type="entry name" value="PRK09425.1"/>
    <property type="match status" value="1"/>
</dbReference>
<dbReference type="InterPro" id="IPR042183">
    <property type="entry name" value="MmgE/PrpD_sf_1"/>
</dbReference>
<protein>
    <recommendedName>
        <fullName evidence="5">2-methylcitrate dehydratase</fullName>
        <ecNumber evidence="4">4.2.1.79</ecNumber>
    </recommendedName>
</protein>
<keyword evidence="6" id="KW-0816">Tricarboxylic acid cycle</keyword>
<dbReference type="EMBL" id="JADLJS010000018">
    <property type="protein sequence ID" value="MBF8646774.1"/>
    <property type="molecule type" value="Genomic_DNA"/>
</dbReference>
<dbReference type="Gene3D" id="3.30.1330.120">
    <property type="entry name" value="2-methylcitrate dehydratase PrpD"/>
    <property type="match status" value="1"/>
</dbReference>
<comment type="similarity">
    <text evidence="3">Belongs to the PrpD family.</text>
</comment>
<evidence type="ECO:0000256" key="3">
    <source>
        <dbReference type="ARBA" id="ARBA00006174"/>
    </source>
</evidence>
<feature type="domain" description="MmgE/PrpD C-terminal" evidence="9">
    <location>
        <begin position="300"/>
        <end position="476"/>
    </location>
</feature>
<dbReference type="Proteomes" id="UP000639294">
    <property type="component" value="Unassembled WGS sequence"/>
</dbReference>
<feature type="domain" description="MmgE/PrpD N-terminal" evidence="8">
    <location>
        <begin position="18"/>
        <end position="268"/>
    </location>
</feature>
<dbReference type="NCBIfam" id="TIGR02330">
    <property type="entry name" value="prpD"/>
    <property type="match status" value="1"/>
</dbReference>
<dbReference type="SUPFAM" id="SSF103378">
    <property type="entry name" value="2-methylcitrate dehydratase PrpD"/>
    <property type="match status" value="1"/>
</dbReference>
<reference evidence="10 11" key="1">
    <citation type="submission" date="2020-10" db="EMBL/GenBank/DDBJ databases">
        <title>Genome sequences of Pseudomonas isolates.</title>
        <authorList>
            <person name="Wessels L."/>
            <person name="Reich F."/>
            <person name="Hammerl J."/>
        </authorList>
    </citation>
    <scope>NUCLEOTIDE SEQUENCE [LARGE SCALE GENOMIC DNA]</scope>
    <source>
        <strain evidence="10 11">20-MO00628-0</strain>
    </source>
</reference>
<dbReference type="InterPro" id="IPR045336">
    <property type="entry name" value="MmgE_PrpD_N"/>
</dbReference>
<evidence type="ECO:0000259" key="8">
    <source>
        <dbReference type="Pfam" id="PF03972"/>
    </source>
</evidence>
<dbReference type="InterPro" id="IPR042188">
    <property type="entry name" value="MmgE/PrpD_sf_2"/>
</dbReference>
<evidence type="ECO:0000256" key="4">
    <source>
        <dbReference type="ARBA" id="ARBA00013124"/>
    </source>
</evidence>
<keyword evidence="11" id="KW-1185">Reference proteome</keyword>
<dbReference type="InterPro" id="IPR045337">
    <property type="entry name" value="MmgE_PrpD_C"/>
</dbReference>
<dbReference type="GO" id="GO:0047547">
    <property type="term" value="F:2-methylcitrate dehydratase activity"/>
    <property type="evidence" value="ECO:0007669"/>
    <property type="project" value="UniProtKB-EC"/>
</dbReference>
<comment type="caution">
    <text evidence="10">The sequence shown here is derived from an EMBL/GenBank/DDBJ whole genome shotgun (WGS) entry which is preliminary data.</text>
</comment>
<dbReference type="PANTHER" id="PTHR16943:SF8">
    <property type="entry name" value="2-METHYLCITRATE DEHYDRATASE"/>
    <property type="match status" value="1"/>
</dbReference>
<comment type="pathway">
    <text evidence="2">Organic acid metabolism; propanoate degradation.</text>
</comment>
<evidence type="ECO:0000256" key="6">
    <source>
        <dbReference type="ARBA" id="ARBA00022532"/>
    </source>
</evidence>
<dbReference type="PANTHER" id="PTHR16943">
    <property type="entry name" value="2-METHYLCITRATE DEHYDRATASE-RELATED"/>
    <property type="match status" value="1"/>
</dbReference>
<dbReference type="InterPro" id="IPR005656">
    <property type="entry name" value="MmgE_PrpD"/>
</dbReference>
<keyword evidence="7 10" id="KW-0456">Lyase</keyword>
<evidence type="ECO:0000313" key="10">
    <source>
        <dbReference type="EMBL" id="MBF8646774.1"/>
    </source>
</evidence>
<dbReference type="InterPro" id="IPR036148">
    <property type="entry name" value="MmgE/PrpD_sf"/>
</dbReference>
<organism evidence="10 11">
    <name type="scientific">Pseudomonas pudica</name>
    <dbReference type="NCBI Taxonomy" id="272772"/>
    <lineage>
        <taxon>Bacteria</taxon>
        <taxon>Pseudomonadati</taxon>
        <taxon>Pseudomonadota</taxon>
        <taxon>Gammaproteobacteria</taxon>
        <taxon>Pseudomonadales</taxon>
        <taxon>Pseudomonadaceae</taxon>
        <taxon>Pseudomonas</taxon>
    </lineage>
</organism>
<evidence type="ECO:0000256" key="7">
    <source>
        <dbReference type="ARBA" id="ARBA00023239"/>
    </source>
</evidence>
<evidence type="ECO:0000256" key="2">
    <source>
        <dbReference type="ARBA" id="ARBA00005026"/>
    </source>
</evidence>
<name>A0ABS0G2D9_9PSED</name>
<comment type="catalytic activity">
    <reaction evidence="1">
        <text>(2S,3S)-2-methylcitrate = 2-methyl-cis-aconitate + H2O</text>
        <dbReference type="Rhea" id="RHEA:17725"/>
        <dbReference type="ChEBI" id="CHEBI:15377"/>
        <dbReference type="ChEBI" id="CHEBI:57872"/>
        <dbReference type="ChEBI" id="CHEBI:58853"/>
        <dbReference type="EC" id="4.2.1.79"/>
    </reaction>
</comment>
<dbReference type="Pfam" id="PF19305">
    <property type="entry name" value="MmgE_PrpD_C"/>
    <property type="match status" value="1"/>
</dbReference>
<evidence type="ECO:0000256" key="5">
    <source>
        <dbReference type="ARBA" id="ARBA00017240"/>
    </source>
</evidence>
<dbReference type="Gene3D" id="1.10.4100.10">
    <property type="entry name" value="2-methylcitrate dehydratase PrpD"/>
    <property type="match status" value="1"/>
</dbReference>
<evidence type="ECO:0000256" key="1">
    <source>
        <dbReference type="ARBA" id="ARBA00000096"/>
    </source>
</evidence>
<dbReference type="EC" id="4.2.1.79" evidence="4"/>
<accession>A0ABS0G2D9</accession>